<accession>A0ABS7TH31</accession>
<organism evidence="1 2">
    <name type="scientific">Thermomonas beijingensis</name>
    <dbReference type="NCBI Taxonomy" id="2872701"/>
    <lineage>
        <taxon>Bacteria</taxon>
        <taxon>Pseudomonadati</taxon>
        <taxon>Pseudomonadota</taxon>
        <taxon>Gammaproteobacteria</taxon>
        <taxon>Lysobacterales</taxon>
        <taxon>Lysobacteraceae</taxon>
        <taxon>Thermomonas</taxon>
    </lineage>
</organism>
<proteinExistence type="predicted"/>
<evidence type="ECO:0000313" key="1">
    <source>
        <dbReference type="EMBL" id="MBZ4187182.1"/>
    </source>
</evidence>
<comment type="caution">
    <text evidence="1">The sequence shown here is derived from an EMBL/GenBank/DDBJ whole genome shotgun (WGS) entry which is preliminary data.</text>
</comment>
<evidence type="ECO:0000313" key="2">
    <source>
        <dbReference type="Proteomes" id="UP001430290"/>
    </source>
</evidence>
<keyword evidence="2" id="KW-1185">Reference proteome</keyword>
<sequence>MMVIFANWNEELATTQSAADELLQQIAAGTAASDEHTLTRLEKLATACARLAYGANSPASLTEPVHNLVTWCDHLDEPTWRASFIAALQSYPLGSPWQRT</sequence>
<dbReference type="Proteomes" id="UP001430290">
    <property type="component" value="Unassembled WGS sequence"/>
</dbReference>
<dbReference type="RefSeq" id="WP_223629851.1">
    <property type="nucleotide sequence ID" value="NZ_JAIQDJ010000021.1"/>
</dbReference>
<protein>
    <submittedName>
        <fullName evidence="1">Uncharacterized protein</fullName>
    </submittedName>
</protein>
<reference evidence="1" key="1">
    <citation type="submission" date="2021-09" db="EMBL/GenBank/DDBJ databases">
        <authorList>
            <person name="Wu T."/>
            <person name="Guo S.Z."/>
        </authorList>
    </citation>
    <scope>NUCLEOTIDE SEQUENCE</scope>
    <source>
        <strain evidence="1">RSS-23</strain>
    </source>
</reference>
<gene>
    <name evidence="1" type="ORF">K7B09_12710</name>
</gene>
<dbReference type="EMBL" id="JAIQDJ010000021">
    <property type="protein sequence ID" value="MBZ4187182.1"/>
    <property type="molecule type" value="Genomic_DNA"/>
</dbReference>
<name>A0ABS7TH31_9GAMM</name>